<protein>
    <submittedName>
        <fullName evidence="1">Uncharacterized protein</fullName>
    </submittedName>
</protein>
<gene>
    <name evidence="1" type="ORF">SAMN05444274_102100</name>
</gene>
<evidence type="ECO:0000313" key="2">
    <source>
        <dbReference type="Proteomes" id="UP000184164"/>
    </source>
</evidence>
<dbReference type="Proteomes" id="UP000184164">
    <property type="component" value="Unassembled WGS sequence"/>
</dbReference>
<sequence>MFVIRSDFECSGGLTAGAGKLASGEKMPAN</sequence>
<proteinExistence type="predicted"/>
<dbReference type="AlphaFoldDB" id="A0A1M4VHE8"/>
<reference evidence="1 2" key="1">
    <citation type="submission" date="2016-11" db="EMBL/GenBank/DDBJ databases">
        <authorList>
            <person name="Jaros S."/>
            <person name="Januszkiewicz K."/>
            <person name="Wedrychowicz H."/>
        </authorList>
    </citation>
    <scope>NUCLEOTIDE SEQUENCE [LARGE SCALE GENOMIC DNA]</scope>
    <source>
        <strain evidence="1 2">DSM 26910</strain>
    </source>
</reference>
<keyword evidence="2" id="KW-1185">Reference proteome</keyword>
<name>A0A1M4VHE8_9BACT</name>
<organism evidence="1 2">
    <name type="scientific">Mariniphaga anaerophila</name>
    <dbReference type="NCBI Taxonomy" id="1484053"/>
    <lineage>
        <taxon>Bacteria</taxon>
        <taxon>Pseudomonadati</taxon>
        <taxon>Bacteroidota</taxon>
        <taxon>Bacteroidia</taxon>
        <taxon>Marinilabiliales</taxon>
        <taxon>Prolixibacteraceae</taxon>
        <taxon>Mariniphaga</taxon>
    </lineage>
</organism>
<evidence type="ECO:0000313" key="1">
    <source>
        <dbReference type="EMBL" id="SHE68310.1"/>
    </source>
</evidence>
<dbReference type="EMBL" id="FQUM01000002">
    <property type="protein sequence ID" value="SHE68310.1"/>
    <property type="molecule type" value="Genomic_DNA"/>
</dbReference>
<accession>A0A1M4VHE8</accession>
<dbReference type="STRING" id="1484053.SAMN05444274_102100"/>